<organism evidence="1">
    <name type="scientific">Phage sp. ctXnn1</name>
    <dbReference type="NCBI Taxonomy" id="2826749"/>
    <lineage>
        <taxon>Viruses</taxon>
    </lineage>
</organism>
<dbReference type="Gene3D" id="1.10.10.10">
    <property type="entry name" value="Winged helix-like DNA-binding domain superfamily/Winged helix DNA-binding domain"/>
    <property type="match status" value="1"/>
</dbReference>
<name>A0A8S5NA25_9VIRU</name>
<dbReference type="InterPro" id="IPR036388">
    <property type="entry name" value="WH-like_DNA-bd_sf"/>
</dbReference>
<reference evidence="1" key="1">
    <citation type="journal article" date="2021" name="Proc. Natl. Acad. Sci. U.S.A.">
        <title>A Catalog of Tens of Thousands of Viruses from Human Metagenomes Reveals Hidden Associations with Chronic Diseases.</title>
        <authorList>
            <person name="Tisza M.J."/>
            <person name="Buck C.B."/>
        </authorList>
    </citation>
    <scope>NUCLEOTIDE SEQUENCE</scope>
    <source>
        <strain evidence="1">CtXnn1</strain>
    </source>
</reference>
<sequence>MRKVDMAAVEADVWNCLNIGKEKAVSRSYISACTGCEDRTVREAIERLRKEKAILTCTDGKGYYIAPENEEGSRAAIEWVTGQNRRAESIRASCRGAQKLISRIQQMEMDT</sequence>
<evidence type="ECO:0000313" key="1">
    <source>
        <dbReference type="EMBL" id="DAD91247.1"/>
    </source>
</evidence>
<accession>A0A8S5NA25</accession>
<dbReference type="EMBL" id="BK015108">
    <property type="protein sequence ID" value="DAD91247.1"/>
    <property type="molecule type" value="Genomic_DNA"/>
</dbReference>
<protein>
    <submittedName>
        <fullName evidence="1">Sugar-specific transcriptional regulator TrmB</fullName>
    </submittedName>
</protein>
<proteinExistence type="predicted"/>